<dbReference type="InterPro" id="IPR000582">
    <property type="entry name" value="Acyl-CoA-binding_protein"/>
</dbReference>
<accession>A0ABD3SCT0</accession>
<dbReference type="Proteomes" id="UP001530377">
    <property type="component" value="Unassembled WGS sequence"/>
</dbReference>
<dbReference type="Pfam" id="PF00887">
    <property type="entry name" value="ACBP"/>
    <property type="match status" value="1"/>
</dbReference>
<reference evidence="4 5" key="1">
    <citation type="submission" date="2024-10" db="EMBL/GenBank/DDBJ databases">
        <title>Updated reference genomes for cyclostephanoid diatoms.</title>
        <authorList>
            <person name="Roberts W.R."/>
            <person name="Alverson A.J."/>
        </authorList>
    </citation>
    <scope>NUCLEOTIDE SEQUENCE [LARGE SCALE GENOMIC DNA]</scope>
    <source>
        <strain evidence="4 5">AJA228-03</strain>
    </source>
</reference>
<dbReference type="PANTHER" id="PTHR23310">
    <property type="entry name" value="ACYL-COA-BINDING PROTEIN, ACBP"/>
    <property type="match status" value="1"/>
</dbReference>
<proteinExistence type="inferred from homology"/>
<dbReference type="PRINTS" id="PR00689">
    <property type="entry name" value="ACOABINDINGP"/>
</dbReference>
<evidence type="ECO:0000313" key="4">
    <source>
        <dbReference type="EMBL" id="KAL3822241.1"/>
    </source>
</evidence>
<dbReference type="EMBL" id="JALLPB020000070">
    <property type="protein sequence ID" value="KAL3822241.1"/>
    <property type="molecule type" value="Genomic_DNA"/>
</dbReference>
<dbReference type="SUPFAM" id="SSF47027">
    <property type="entry name" value="Acyl-CoA binding protein"/>
    <property type="match status" value="1"/>
</dbReference>
<comment type="similarity">
    <text evidence="1">Belongs to the ACBP family.</text>
</comment>
<evidence type="ECO:0000256" key="1">
    <source>
        <dbReference type="ARBA" id="ARBA00005567"/>
    </source>
</evidence>
<keyword evidence="2" id="KW-0446">Lipid-binding</keyword>
<keyword evidence="5" id="KW-1185">Reference proteome</keyword>
<dbReference type="Gene3D" id="1.20.80.10">
    <property type="match status" value="1"/>
</dbReference>
<dbReference type="AlphaFoldDB" id="A0ABD3SCT0"/>
<dbReference type="InterPro" id="IPR035984">
    <property type="entry name" value="Acyl-CoA-binding_sf"/>
</dbReference>
<protein>
    <recommendedName>
        <fullName evidence="3">ACB domain-containing protein</fullName>
    </recommendedName>
</protein>
<dbReference type="PROSITE" id="PS51228">
    <property type="entry name" value="ACB_2"/>
    <property type="match status" value="1"/>
</dbReference>
<evidence type="ECO:0000313" key="5">
    <source>
        <dbReference type="Proteomes" id="UP001530377"/>
    </source>
</evidence>
<feature type="domain" description="ACB" evidence="3">
    <location>
        <begin position="1"/>
        <end position="94"/>
    </location>
</feature>
<dbReference type="PANTHER" id="PTHR23310:SF62">
    <property type="entry name" value="ACYL-COA BINDING PROTEIN 1, ISOFORM A"/>
    <property type="match status" value="1"/>
</dbReference>
<dbReference type="GO" id="GO:0008289">
    <property type="term" value="F:lipid binding"/>
    <property type="evidence" value="ECO:0007669"/>
    <property type="project" value="UniProtKB-KW"/>
</dbReference>
<sequence length="100" mass="11205">MPVSEEIFLKVAALVGDKNTPVARASSRAEKLNLYGLYKRATVDSEERPERPGIFDFDARLKWDAWLAVDNLTKEEARQAYVNLAKELVGKPVEIVLGES</sequence>
<comment type="caution">
    <text evidence="4">The sequence shown here is derived from an EMBL/GenBank/DDBJ whole genome shotgun (WGS) entry which is preliminary data.</text>
</comment>
<evidence type="ECO:0000256" key="2">
    <source>
        <dbReference type="ARBA" id="ARBA00023121"/>
    </source>
</evidence>
<gene>
    <name evidence="4" type="ORF">ACHAXA_005874</name>
</gene>
<dbReference type="InterPro" id="IPR014352">
    <property type="entry name" value="FERM/acyl-CoA-bd_prot_sf"/>
</dbReference>
<organism evidence="4 5">
    <name type="scientific">Cyclostephanos tholiformis</name>
    <dbReference type="NCBI Taxonomy" id="382380"/>
    <lineage>
        <taxon>Eukaryota</taxon>
        <taxon>Sar</taxon>
        <taxon>Stramenopiles</taxon>
        <taxon>Ochrophyta</taxon>
        <taxon>Bacillariophyta</taxon>
        <taxon>Coscinodiscophyceae</taxon>
        <taxon>Thalassiosirophycidae</taxon>
        <taxon>Stephanodiscales</taxon>
        <taxon>Stephanodiscaceae</taxon>
        <taxon>Cyclostephanos</taxon>
    </lineage>
</organism>
<name>A0ABD3SCT0_9STRA</name>
<evidence type="ECO:0000259" key="3">
    <source>
        <dbReference type="PROSITE" id="PS51228"/>
    </source>
</evidence>